<evidence type="ECO:0000313" key="3">
    <source>
        <dbReference type="EMBL" id="KAF3434652.1"/>
    </source>
</evidence>
<sequence length="127" mass="14060">MPIRVSSEACLPTFGFATLWILRMSLSLLGCCLSGEPSCYHFYELSEELKQVVLSLRHVRLLFRVPAIILVDYLKDPVCLVGEVKVEKGLAVAIPITREALSPMESSGRVSMEKNDPKVPSPFLPLA</sequence>
<keyword evidence="4" id="KW-1185">Reference proteome</keyword>
<dbReference type="Proteomes" id="UP000796880">
    <property type="component" value="Unassembled WGS sequence"/>
</dbReference>
<feature type="chain" id="PRO_5035425390" evidence="2">
    <location>
        <begin position="35"/>
        <end position="127"/>
    </location>
</feature>
<evidence type="ECO:0000256" key="2">
    <source>
        <dbReference type="SAM" id="SignalP"/>
    </source>
</evidence>
<evidence type="ECO:0000256" key="1">
    <source>
        <dbReference type="SAM" id="MobiDB-lite"/>
    </source>
</evidence>
<feature type="signal peptide" evidence="2">
    <location>
        <begin position="1"/>
        <end position="34"/>
    </location>
</feature>
<gene>
    <name evidence="3" type="ORF">FNV43_RR21737</name>
</gene>
<dbReference type="AlphaFoldDB" id="A0A8K0GMH5"/>
<protein>
    <submittedName>
        <fullName evidence="3">Uncharacterized protein</fullName>
    </submittedName>
</protein>
<reference evidence="3" key="1">
    <citation type="submission" date="2020-03" db="EMBL/GenBank/DDBJ databases">
        <title>A high-quality chromosome-level genome assembly of a woody plant with both climbing and erect habits, Rhamnella rubrinervis.</title>
        <authorList>
            <person name="Lu Z."/>
            <person name="Yang Y."/>
            <person name="Zhu X."/>
            <person name="Sun Y."/>
        </authorList>
    </citation>
    <scope>NUCLEOTIDE SEQUENCE</scope>
    <source>
        <strain evidence="3">BYM</strain>
        <tissue evidence="3">Leaf</tissue>
    </source>
</reference>
<dbReference type="EMBL" id="VOIH02000010">
    <property type="protein sequence ID" value="KAF3434652.1"/>
    <property type="molecule type" value="Genomic_DNA"/>
</dbReference>
<keyword evidence="2" id="KW-0732">Signal</keyword>
<organism evidence="3 4">
    <name type="scientific">Rhamnella rubrinervis</name>
    <dbReference type="NCBI Taxonomy" id="2594499"/>
    <lineage>
        <taxon>Eukaryota</taxon>
        <taxon>Viridiplantae</taxon>
        <taxon>Streptophyta</taxon>
        <taxon>Embryophyta</taxon>
        <taxon>Tracheophyta</taxon>
        <taxon>Spermatophyta</taxon>
        <taxon>Magnoliopsida</taxon>
        <taxon>eudicotyledons</taxon>
        <taxon>Gunneridae</taxon>
        <taxon>Pentapetalae</taxon>
        <taxon>rosids</taxon>
        <taxon>fabids</taxon>
        <taxon>Rosales</taxon>
        <taxon>Rhamnaceae</taxon>
        <taxon>rhamnoid group</taxon>
        <taxon>Rhamneae</taxon>
        <taxon>Rhamnella</taxon>
    </lineage>
</organism>
<comment type="caution">
    <text evidence="3">The sequence shown here is derived from an EMBL/GenBank/DDBJ whole genome shotgun (WGS) entry which is preliminary data.</text>
</comment>
<proteinExistence type="predicted"/>
<name>A0A8K0GMH5_9ROSA</name>
<accession>A0A8K0GMH5</accession>
<feature type="region of interest" description="Disordered" evidence="1">
    <location>
        <begin position="103"/>
        <end position="127"/>
    </location>
</feature>
<evidence type="ECO:0000313" key="4">
    <source>
        <dbReference type="Proteomes" id="UP000796880"/>
    </source>
</evidence>